<keyword evidence="1" id="KW-0732">Signal</keyword>
<keyword evidence="3" id="KW-0325">Glycoprotein</keyword>
<sequence>MASRGELFLEITDFRPQIHFGEKHTTIVLDCKTNKKSVTWKREEAEGIVDVDSIYEKPNGTKLIVYDLQEDQTGNYTCWSDEGLEDYIYLLLDKSKEASVKPAGPDITKCFQRKHTEKVEVVVTPPSTWPKPHSFFPLKHQIEYEIRDNGKFKTHEWEGLKVEIQGVVTKLRVRCRDLLLLSQWSDWTPWKHVIH</sequence>
<dbReference type="SUPFAM" id="SSF48726">
    <property type="entry name" value="Immunoglobulin"/>
    <property type="match status" value="1"/>
</dbReference>
<dbReference type="AlphaFoldDB" id="A0A5A9NZF3"/>
<dbReference type="Proteomes" id="UP000324632">
    <property type="component" value="Chromosome 11"/>
</dbReference>
<gene>
    <name evidence="4" type="ORF">E1301_Tti008757</name>
</gene>
<comment type="caution">
    <text evidence="4">The sequence shown here is derived from an EMBL/GenBank/DDBJ whole genome shotgun (WGS) entry which is preliminary data.</text>
</comment>
<dbReference type="InterPro" id="IPR036179">
    <property type="entry name" value="Ig-like_dom_sf"/>
</dbReference>
<dbReference type="InterPro" id="IPR013783">
    <property type="entry name" value="Ig-like_fold"/>
</dbReference>
<evidence type="ECO:0000313" key="5">
    <source>
        <dbReference type="Proteomes" id="UP000324632"/>
    </source>
</evidence>
<organism evidence="4 5">
    <name type="scientific">Triplophysa tibetana</name>
    <dbReference type="NCBI Taxonomy" id="1572043"/>
    <lineage>
        <taxon>Eukaryota</taxon>
        <taxon>Metazoa</taxon>
        <taxon>Chordata</taxon>
        <taxon>Craniata</taxon>
        <taxon>Vertebrata</taxon>
        <taxon>Euteleostomi</taxon>
        <taxon>Actinopterygii</taxon>
        <taxon>Neopterygii</taxon>
        <taxon>Teleostei</taxon>
        <taxon>Ostariophysi</taxon>
        <taxon>Cypriniformes</taxon>
        <taxon>Nemacheilidae</taxon>
        <taxon>Triplophysa</taxon>
    </lineage>
</organism>
<evidence type="ECO:0000313" key="4">
    <source>
        <dbReference type="EMBL" id="KAA0715192.1"/>
    </source>
</evidence>
<dbReference type="Gene3D" id="2.60.40.10">
    <property type="entry name" value="Immunoglobulins"/>
    <property type="match status" value="2"/>
</dbReference>
<dbReference type="CDD" id="cd00096">
    <property type="entry name" value="Ig"/>
    <property type="match status" value="1"/>
</dbReference>
<reference evidence="4 5" key="1">
    <citation type="journal article" date="2019" name="Mol. Ecol. Resour.">
        <title>Chromosome-level genome assembly of Triplophysa tibetana, a fish adapted to the harsh high-altitude environment of the Tibetan Plateau.</title>
        <authorList>
            <person name="Yang X."/>
            <person name="Liu H."/>
            <person name="Ma Z."/>
            <person name="Zou Y."/>
            <person name="Zou M."/>
            <person name="Mao Y."/>
            <person name="Li X."/>
            <person name="Wang H."/>
            <person name="Chen T."/>
            <person name="Wang W."/>
            <person name="Yang R."/>
        </authorList>
    </citation>
    <scope>NUCLEOTIDE SEQUENCE [LARGE SCALE GENOMIC DNA]</scope>
    <source>
        <strain evidence="4">TTIB1903HZAU</strain>
        <tissue evidence="4">Muscle</tissue>
    </source>
</reference>
<evidence type="ECO:0008006" key="6">
    <source>
        <dbReference type="Google" id="ProtNLM"/>
    </source>
</evidence>
<proteinExistence type="predicted"/>
<keyword evidence="5" id="KW-1185">Reference proteome</keyword>
<name>A0A5A9NZF3_9TELE</name>
<accession>A0A5A9NZF3</accession>
<dbReference type="EMBL" id="SOYY01000011">
    <property type="protein sequence ID" value="KAA0715192.1"/>
    <property type="molecule type" value="Genomic_DNA"/>
</dbReference>
<evidence type="ECO:0000256" key="2">
    <source>
        <dbReference type="ARBA" id="ARBA00023157"/>
    </source>
</evidence>
<evidence type="ECO:0000256" key="3">
    <source>
        <dbReference type="ARBA" id="ARBA00023180"/>
    </source>
</evidence>
<dbReference type="PANTHER" id="PTHR48485">
    <property type="entry name" value="INTERLEUKIN-12 SUBUNIT BETA-RELATED"/>
    <property type="match status" value="1"/>
</dbReference>
<evidence type="ECO:0000256" key="1">
    <source>
        <dbReference type="ARBA" id="ARBA00022729"/>
    </source>
</evidence>
<dbReference type="InterPro" id="IPR050676">
    <property type="entry name" value="IL-12"/>
</dbReference>
<dbReference type="PANTHER" id="PTHR48485:SF3">
    <property type="entry name" value="INTERLEUKIN-12 SUBUNIT BETA"/>
    <property type="match status" value="1"/>
</dbReference>
<protein>
    <recommendedName>
        <fullName evidence="6">Ig-like domain-containing protein</fullName>
    </recommendedName>
</protein>
<keyword evidence="2" id="KW-1015">Disulfide bond</keyword>